<dbReference type="InParanoid" id="K3WY17"/>
<dbReference type="EMBL" id="GL376624">
    <property type="status" value="NOT_ANNOTATED_CDS"/>
    <property type="molecule type" value="Genomic_DNA"/>
</dbReference>
<dbReference type="STRING" id="431595.K3WY17"/>
<protein>
    <recommendedName>
        <fullName evidence="5">Lysosomal thioesterase PPT2</fullName>
    </recommendedName>
</protein>
<reference evidence="4" key="1">
    <citation type="journal article" date="2010" name="Genome Biol.">
        <title>Genome sequence of the necrotrophic plant pathogen Pythium ultimum reveals original pathogenicity mechanisms and effector repertoire.</title>
        <authorList>
            <person name="Levesque C.A."/>
            <person name="Brouwer H."/>
            <person name="Cano L."/>
            <person name="Hamilton J.P."/>
            <person name="Holt C."/>
            <person name="Huitema E."/>
            <person name="Raffaele S."/>
            <person name="Robideau G.P."/>
            <person name="Thines M."/>
            <person name="Win J."/>
            <person name="Zerillo M.M."/>
            <person name="Beakes G.W."/>
            <person name="Boore J.L."/>
            <person name="Busam D."/>
            <person name="Dumas B."/>
            <person name="Ferriera S."/>
            <person name="Fuerstenberg S.I."/>
            <person name="Gachon C.M."/>
            <person name="Gaulin E."/>
            <person name="Govers F."/>
            <person name="Grenville-Briggs L."/>
            <person name="Horner N."/>
            <person name="Hostetler J."/>
            <person name="Jiang R.H."/>
            <person name="Johnson J."/>
            <person name="Krajaejun T."/>
            <person name="Lin H."/>
            <person name="Meijer H.J."/>
            <person name="Moore B."/>
            <person name="Morris P."/>
            <person name="Phuntmart V."/>
            <person name="Puiu D."/>
            <person name="Shetty J."/>
            <person name="Stajich J.E."/>
            <person name="Tripathy S."/>
            <person name="Wawra S."/>
            <person name="van West P."/>
            <person name="Whitty B.R."/>
            <person name="Coutinho P.M."/>
            <person name="Henrissat B."/>
            <person name="Martin F."/>
            <person name="Thomas P.D."/>
            <person name="Tyler B.M."/>
            <person name="De Vries R.P."/>
            <person name="Kamoun S."/>
            <person name="Yandell M."/>
            <person name="Tisserat N."/>
            <person name="Buell C.R."/>
        </authorList>
    </citation>
    <scope>NUCLEOTIDE SEQUENCE</scope>
    <source>
        <strain evidence="4">DAOM:BR144</strain>
    </source>
</reference>
<reference evidence="3" key="3">
    <citation type="submission" date="2015-02" db="UniProtKB">
        <authorList>
            <consortium name="EnsemblProtists"/>
        </authorList>
    </citation>
    <scope>IDENTIFICATION</scope>
    <source>
        <strain evidence="3">DAOM BR144</strain>
    </source>
</reference>
<dbReference type="EnsemblProtists" id="PYU1_T009865">
    <property type="protein sequence ID" value="PYU1_T009865"/>
    <property type="gene ID" value="PYU1_G009847"/>
</dbReference>
<feature type="chain" id="PRO_5003868353" description="Lysosomal thioesterase PPT2" evidence="2">
    <location>
        <begin position="26"/>
        <end position="365"/>
    </location>
</feature>
<dbReference type="PANTHER" id="PTHR11247">
    <property type="entry name" value="PALMITOYL-PROTEIN THIOESTERASE/DOLICHYLDIPHOSPHATASE 1"/>
    <property type="match status" value="1"/>
</dbReference>
<keyword evidence="4" id="KW-1185">Reference proteome</keyword>
<evidence type="ECO:0000313" key="3">
    <source>
        <dbReference type="EnsemblProtists" id="PYU1_T009865"/>
    </source>
</evidence>
<dbReference type="Gene3D" id="3.40.50.1820">
    <property type="entry name" value="alpha/beta hydrolase"/>
    <property type="match status" value="1"/>
</dbReference>
<dbReference type="InterPro" id="IPR029058">
    <property type="entry name" value="AB_hydrolase_fold"/>
</dbReference>
<dbReference type="SUPFAM" id="SSF53474">
    <property type="entry name" value="alpha/beta-Hydrolases"/>
    <property type="match status" value="1"/>
</dbReference>
<dbReference type="Pfam" id="PF02089">
    <property type="entry name" value="Palm_thioest"/>
    <property type="match status" value="1"/>
</dbReference>
<evidence type="ECO:0008006" key="5">
    <source>
        <dbReference type="Google" id="ProtNLM"/>
    </source>
</evidence>
<sequence>MLGLRACTSRLLLCASLLLAGSSQSTTIVAQNASAKNLPVFFFHGVLSDDTAGINFEKNLTAEGRVVKSLAFCNNMCSVGDLNGQVQMAIAEIRGIVKNDSRFDSGYVFIAHSQGGAISRAVIEEMDDHQVKTYISLAGVANGLFFGPQAADVQSTKDFTTGFGRFLLPSTLWDMNNYTWPSDFRGKYQRDFDMLVHSHPELQGTYANFNVQRSPVQDQWVASNPFFPVINNVNPCESVDLNCTANQQRRRANYLKLENAHYFASPADGVLTPWQTSILGQYSTVSTVEEIETKFESIHVLDIKDTIEYQQDTYGLKTLDSRGGLFLHTVKNVTHSCWATDSGECFFQPVYDEHIYPILAAGGRL</sequence>
<dbReference type="AlphaFoldDB" id="K3WY17"/>
<dbReference type="HOGENOM" id="CLU_050158_0_1_1"/>
<dbReference type="GO" id="GO:0016790">
    <property type="term" value="F:thiolester hydrolase activity"/>
    <property type="evidence" value="ECO:0007669"/>
    <property type="project" value="TreeGrafter"/>
</dbReference>
<dbReference type="OMA" id="VKRYISM"/>
<evidence type="ECO:0000256" key="2">
    <source>
        <dbReference type="SAM" id="SignalP"/>
    </source>
</evidence>
<feature type="signal peptide" evidence="2">
    <location>
        <begin position="1"/>
        <end position="25"/>
    </location>
</feature>
<organism evidence="3 4">
    <name type="scientific">Globisporangium ultimum (strain ATCC 200006 / CBS 805.95 / DAOM BR144)</name>
    <name type="common">Pythium ultimum</name>
    <dbReference type="NCBI Taxonomy" id="431595"/>
    <lineage>
        <taxon>Eukaryota</taxon>
        <taxon>Sar</taxon>
        <taxon>Stramenopiles</taxon>
        <taxon>Oomycota</taxon>
        <taxon>Peronosporomycetes</taxon>
        <taxon>Pythiales</taxon>
        <taxon>Pythiaceae</taxon>
        <taxon>Globisporangium</taxon>
    </lineage>
</organism>
<evidence type="ECO:0000256" key="1">
    <source>
        <dbReference type="ARBA" id="ARBA00022801"/>
    </source>
</evidence>
<dbReference type="PANTHER" id="PTHR11247:SF8">
    <property type="entry name" value="PALMITOYL-PROTEIN THIOESTERASE 1"/>
    <property type="match status" value="1"/>
</dbReference>
<proteinExistence type="predicted"/>
<keyword evidence="2" id="KW-0732">Signal</keyword>
<dbReference type="VEuPathDB" id="FungiDB:PYU1_G009847"/>
<reference evidence="4" key="2">
    <citation type="submission" date="2010-04" db="EMBL/GenBank/DDBJ databases">
        <authorList>
            <person name="Buell R."/>
            <person name="Hamilton J."/>
            <person name="Hostetler J."/>
        </authorList>
    </citation>
    <scope>NUCLEOTIDE SEQUENCE [LARGE SCALE GENOMIC DNA]</scope>
    <source>
        <strain evidence="4">DAOM:BR144</strain>
    </source>
</reference>
<dbReference type="Proteomes" id="UP000019132">
    <property type="component" value="Unassembled WGS sequence"/>
</dbReference>
<dbReference type="GO" id="GO:0005764">
    <property type="term" value="C:lysosome"/>
    <property type="evidence" value="ECO:0007669"/>
    <property type="project" value="TreeGrafter"/>
</dbReference>
<dbReference type="eggNOG" id="KOG2541">
    <property type="taxonomic scope" value="Eukaryota"/>
</dbReference>
<evidence type="ECO:0000313" key="4">
    <source>
        <dbReference type="Proteomes" id="UP000019132"/>
    </source>
</evidence>
<name>K3WY17_GLOUD</name>
<accession>K3WY17</accession>
<keyword evidence="1" id="KW-0378">Hydrolase</keyword>